<evidence type="ECO:0000313" key="1">
    <source>
        <dbReference type="EMBL" id="PUB12760.1"/>
    </source>
</evidence>
<dbReference type="GO" id="GO:0003677">
    <property type="term" value="F:DNA binding"/>
    <property type="evidence" value="ECO:0007669"/>
    <property type="project" value="InterPro"/>
</dbReference>
<dbReference type="NCBIfam" id="NF004347">
    <property type="entry name" value="PRK05728.1-4"/>
    <property type="match status" value="1"/>
</dbReference>
<dbReference type="EMBL" id="QBUD01000009">
    <property type="protein sequence ID" value="PUB12760.1"/>
    <property type="molecule type" value="Genomic_DNA"/>
</dbReference>
<dbReference type="Proteomes" id="UP000244523">
    <property type="component" value="Unassembled WGS sequence"/>
</dbReference>
<accession>A0A2T6KCV7</accession>
<dbReference type="SUPFAM" id="SSF102400">
    <property type="entry name" value="DNA polymerase III chi subunit"/>
    <property type="match status" value="1"/>
</dbReference>
<dbReference type="Pfam" id="PF04364">
    <property type="entry name" value="DNA_pol3_chi"/>
    <property type="match status" value="1"/>
</dbReference>
<reference evidence="1 2" key="1">
    <citation type="submission" date="2018-04" db="EMBL/GenBank/DDBJ databases">
        <title>Genomic Encyclopedia of Archaeal and Bacterial Type Strains, Phase II (KMG-II): from individual species to whole genera.</title>
        <authorList>
            <person name="Goeker M."/>
        </authorList>
    </citation>
    <scope>NUCLEOTIDE SEQUENCE [LARGE SCALE GENOMIC DNA]</scope>
    <source>
        <strain evidence="1 2">DSM 29955</strain>
    </source>
</reference>
<dbReference type="Gene3D" id="3.40.50.10110">
    <property type="entry name" value="DNA polymerase III subunit chi"/>
    <property type="match status" value="1"/>
</dbReference>
<dbReference type="AlphaFoldDB" id="A0A2T6KCV7"/>
<dbReference type="GO" id="GO:0032298">
    <property type="term" value="P:positive regulation of DNA-templated DNA replication initiation"/>
    <property type="evidence" value="ECO:0007669"/>
    <property type="project" value="TreeGrafter"/>
</dbReference>
<dbReference type="GO" id="GO:0006260">
    <property type="term" value="P:DNA replication"/>
    <property type="evidence" value="ECO:0007669"/>
    <property type="project" value="InterPro"/>
</dbReference>
<comment type="caution">
    <text evidence="1">The sequence shown here is derived from an EMBL/GenBank/DDBJ whole genome shotgun (WGS) entry which is preliminary data.</text>
</comment>
<evidence type="ECO:0000313" key="2">
    <source>
        <dbReference type="Proteomes" id="UP000244523"/>
    </source>
</evidence>
<dbReference type="GO" id="GO:0003887">
    <property type="term" value="F:DNA-directed DNA polymerase activity"/>
    <property type="evidence" value="ECO:0007669"/>
    <property type="project" value="InterPro"/>
</dbReference>
<proteinExistence type="predicted"/>
<dbReference type="InterPro" id="IPR007459">
    <property type="entry name" value="DNA_pol3_chi"/>
</dbReference>
<sequence length="150" mass="16164">MGAAYFYHLTESPLEQTLPMLLGKARQAGWRVLVRGKDAALLQRLDDILWQGPEDGFLPHGQAGGPHDADQPVLLGDVAATGFACVMSVAGADVTPDEVTALERTCILFDGHDGAALQTARGQWKTLTDAGCAAQYWAQEDGRWTKKAEK</sequence>
<dbReference type="PANTHER" id="PTHR38767">
    <property type="entry name" value="DNA POLYMERASE III SUBUNIT CHI"/>
    <property type="match status" value="1"/>
</dbReference>
<dbReference type="InterPro" id="IPR036768">
    <property type="entry name" value="PolIII_chi_sf"/>
</dbReference>
<dbReference type="OrthoDB" id="9795973at2"/>
<organism evidence="1 2">
    <name type="scientific">Yoonia sediminilitoris</name>
    <dbReference type="NCBI Taxonomy" id="1286148"/>
    <lineage>
        <taxon>Bacteria</taxon>
        <taxon>Pseudomonadati</taxon>
        <taxon>Pseudomonadota</taxon>
        <taxon>Alphaproteobacteria</taxon>
        <taxon>Rhodobacterales</taxon>
        <taxon>Paracoccaceae</taxon>
        <taxon>Yoonia</taxon>
    </lineage>
</organism>
<name>A0A2T6KCV7_9RHOB</name>
<dbReference type="PANTHER" id="PTHR38767:SF1">
    <property type="entry name" value="DNA POLYMERASE III SUBUNIT CHI"/>
    <property type="match status" value="1"/>
</dbReference>
<keyword evidence="2" id="KW-1185">Reference proteome</keyword>
<protein>
    <submittedName>
        <fullName evidence="1">DNA polymerase III chi subunit</fullName>
    </submittedName>
</protein>
<gene>
    <name evidence="1" type="ORF">C8N45_10968</name>
</gene>
<dbReference type="RefSeq" id="WP_108387205.1">
    <property type="nucleotide sequence ID" value="NZ_QBUD01000009.1"/>
</dbReference>